<protein>
    <recommendedName>
        <fullName evidence="3">NAD(P)-binding domain-containing protein</fullName>
    </recommendedName>
</protein>
<dbReference type="SUPFAM" id="SSF51735">
    <property type="entry name" value="NAD(P)-binding Rossmann-fold domains"/>
    <property type="match status" value="1"/>
</dbReference>
<organism evidence="1 2">
    <name type="scientific">Setomelanomma holmii</name>
    <dbReference type="NCBI Taxonomy" id="210430"/>
    <lineage>
        <taxon>Eukaryota</taxon>
        <taxon>Fungi</taxon>
        <taxon>Dikarya</taxon>
        <taxon>Ascomycota</taxon>
        <taxon>Pezizomycotina</taxon>
        <taxon>Dothideomycetes</taxon>
        <taxon>Pleosporomycetidae</taxon>
        <taxon>Pleosporales</taxon>
        <taxon>Pleosporineae</taxon>
        <taxon>Phaeosphaeriaceae</taxon>
        <taxon>Setomelanomma</taxon>
    </lineage>
</organism>
<reference evidence="1" key="1">
    <citation type="journal article" date="2020" name="Stud. Mycol.">
        <title>101 Dothideomycetes genomes: a test case for predicting lifestyles and emergence of pathogens.</title>
        <authorList>
            <person name="Haridas S."/>
            <person name="Albert R."/>
            <person name="Binder M."/>
            <person name="Bloem J."/>
            <person name="Labutti K."/>
            <person name="Salamov A."/>
            <person name="Andreopoulos B."/>
            <person name="Baker S."/>
            <person name="Barry K."/>
            <person name="Bills G."/>
            <person name="Bluhm B."/>
            <person name="Cannon C."/>
            <person name="Castanera R."/>
            <person name="Culley D."/>
            <person name="Daum C."/>
            <person name="Ezra D."/>
            <person name="Gonzalez J."/>
            <person name="Henrissat B."/>
            <person name="Kuo A."/>
            <person name="Liang C."/>
            <person name="Lipzen A."/>
            <person name="Lutzoni F."/>
            <person name="Magnuson J."/>
            <person name="Mondo S."/>
            <person name="Nolan M."/>
            <person name="Ohm R."/>
            <person name="Pangilinan J."/>
            <person name="Park H.-J."/>
            <person name="Ramirez L."/>
            <person name="Alfaro M."/>
            <person name="Sun H."/>
            <person name="Tritt A."/>
            <person name="Yoshinaga Y."/>
            <person name="Zwiers L.-H."/>
            <person name="Turgeon B."/>
            <person name="Goodwin S."/>
            <person name="Spatafora J."/>
            <person name="Crous P."/>
            <person name="Grigoriev I."/>
        </authorList>
    </citation>
    <scope>NUCLEOTIDE SEQUENCE</scope>
    <source>
        <strain evidence="1">CBS 110217</strain>
    </source>
</reference>
<name>A0A9P4LRP8_9PLEO</name>
<dbReference type="EMBL" id="ML978160">
    <property type="protein sequence ID" value="KAF2034590.1"/>
    <property type="molecule type" value="Genomic_DNA"/>
</dbReference>
<keyword evidence="2" id="KW-1185">Reference proteome</keyword>
<dbReference type="Gene3D" id="3.40.50.720">
    <property type="entry name" value="NAD(P)-binding Rossmann-like Domain"/>
    <property type="match status" value="1"/>
</dbReference>
<dbReference type="AlphaFoldDB" id="A0A9P4LRP8"/>
<dbReference type="InterPro" id="IPR036291">
    <property type="entry name" value="NAD(P)-bd_dom_sf"/>
</dbReference>
<sequence length="206" mass="22807">MPPRVLLLGGNAALARMMTTSMLARSWDVVSVLINPAQKASIDRLSTKKPGHGSLQIVVRDLERMESVIEARNLLNDTEPAYVVFVAGSMSNPSGVDRDILCKHPWTRRRQHHGGQTKKNRDWVHERDSYPNIYRAKIEADGFLHPLANKSGREDLQGISLRPTWMTNARGMGKVCLGRTGAVGTVTRQDVANVAMGLLSRNDTRG</sequence>
<gene>
    <name evidence="1" type="ORF">EK21DRAFT_85183</name>
</gene>
<proteinExistence type="predicted"/>
<dbReference type="OrthoDB" id="10254604at2759"/>
<evidence type="ECO:0000313" key="1">
    <source>
        <dbReference type="EMBL" id="KAF2034590.1"/>
    </source>
</evidence>
<evidence type="ECO:0000313" key="2">
    <source>
        <dbReference type="Proteomes" id="UP000799777"/>
    </source>
</evidence>
<accession>A0A9P4LRP8</accession>
<dbReference type="Proteomes" id="UP000799777">
    <property type="component" value="Unassembled WGS sequence"/>
</dbReference>
<comment type="caution">
    <text evidence="1">The sequence shown here is derived from an EMBL/GenBank/DDBJ whole genome shotgun (WGS) entry which is preliminary data.</text>
</comment>
<evidence type="ECO:0008006" key="3">
    <source>
        <dbReference type="Google" id="ProtNLM"/>
    </source>
</evidence>